<protein>
    <submittedName>
        <fullName evidence="6">Site-specific integrase</fullName>
    </submittedName>
</protein>
<dbReference type="InterPro" id="IPR010998">
    <property type="entry name" value="Integrase_recombinase_N"/>
</dbReference>
<evidence type="ECO:0000256" key="2">
    <source>
        <dbReference type="ARBA" id="ARBA00023125"/>
    </source>
</evidence>
<keyword evidence="2" id="KW-0238">DNA-binding</keyword>
<dbReference type="Gene3D" id="1.10.443.10">
    <property type="entry name" value="Intergrase catalytic core"/>
    <property type="match status" value="1"/>
</dbReference>
<feature type="domain" description="Tyr recombinase" evidence="4">
    <location>
        <begin position="218"/>
        <end position="387"/>
    </location>
</feature>
<feature type="domain" description="Phage integrase SAM-like" evidence="5">
    <location>
        <begin position="110"/>
        <end position="200"/>
    </location>
</feature>
<gene>
    <name evidence="6" type="ORF">GCM10023331_37090</name>
</gene>
<reference evidence="7" key="1">
    <citation type="journal article" date="2019" name="Int. J. Syst. Evol. Microbiol.">
        <title>The Global Catalogue of Microorganisms (GCM) 10K type strain sequencing project: providing services to taxonomists for standard genome sequencing and annotation.</title>
        <authorList>
            <consortium name="The Broad Institute Genomics Platform"/>
            <consortium name="The Broad Institute Genome Sequencing Center for Infectious Disease"/>
            <person name="Wu L."/>
            <person name="Ma J."/>
        </authorList>
    </citation>
    <scope>NUCLEOTIDE SEQUENCE [LARGE SCALE GENOMIC DNA]</scope>
    <source>
        <strain evidence="7">JCM 18326</strain>
    </source>
</reference>
<dbReference type="CDD" id="cd01185">
    <property type="entry name" value="INTN1_C_like"/>
    <property type="match status" value="1"/>
</dbReference>
<dbReference type="SUPFAM" id="SSF56349">
    <property type="entry name" value="DNA breaking-rejoining enzymes"/>
    <property type="match status" value="1"/>
</dbReference>
<dbReference type="InterPro" id="IPR002104">
    <property type="entry name" value="Integrase_catalytic"/>
</dbReference>
<proteinExistence type="inferred from homology"/>
<dbReference type="RefSeq" id="WP_345374567.1">
    <property type="nucleotide sequence ID" value="NZ_BAABJX010000059.1"/>
</dbReference>
<evidence type="ECO:0000259" key="5">
    <source>
        <dbReference type="Pfam" id="PF13102"/>
    </source>
</evidence>
<dbReference type="Gene3D" id="1.10.150.130">
    <property type="match status" value="1"/>
</dbReference>
<dbReference type="PANTHER" id="PTHR30349:SF64">
    <property type="entry name" value="PROPHAGE INTEGRASE INTD-RELATED"/>
    <property type="match status" value="1"/>
</dbReference>
<dbReference type="EMBL" id="BAABJX010000059">
    <property type="protein sequence ID" value="GAA4848898.1"/>
    <property type="molecule type" value="Genomic_DNA"/>
</dbReference>
<dbReference type="InterPro" id="IPR013762">
    <property type="entry name" value="Integrase-like_cat_sf"/>
</dbReference>
<dbReference type="InterPro" id="IPR025269">
    <property type="entry name" value="SAM-like_dom"/>
</dbReference>
<evidence type="ECO:0000256" key="3">
    <source>
        <dbReference type="ARBA" id="ARBA00023172"/>
    </source>
</evidence>
<organism evidence="6 7">
    <name type="scientific">Algivirga pacifica</name>
    <dbReference type="NCBI Taxonomy" id="1162670"/>
    <lineage>
        <taxon>Bacteria</taxon>
        <taxon>Pseudomonadati</taxon>
        <taxon>Bacteroidota</taxon>
        <taxon>Cytophagia</taxon>
        <taxon>Cytophagales</taxon>
        <taxon>Flammeovirgaceae</taxon>
        <taxon>Algivirga</taxon>
    </lineage>
</organism>
<dbReference type="Pfam" id="PF13102">
    <property type="entry name" value="Phage_int_SAM_5"/>
    <property type="match status" value="1"/>
</dbReference>
<accession>A0ABP9DJZ2</accession>
<sequence length="400" mass="46740">MKLNFYLRNHRKGKPSSVALYLSLNNKQYIFGTGITCMQSKWDKRKQRTRTDSKSNTVLSKIEANVQEYLSDIAMSGKPVGIETLKQEIKTIINRLKGNVLLLEDESAKFWEAWKEFVQEKEAEVTENRMKKIRTTEKHLKGFEEIYLKLSFDRMSPETYALITEYLLFHVKLVNNSAKTYIVTTKAFLTWSRKRGYHNITSHEEWKAREDKTDSISLTKEELKRIIDVELEDERLDRVRDLFVFLCHTGQRYGDTQKPLDIRNGFWYNIQNKTKGTRPVEIPLSPKAQEILRKYNGKLPKISNQKANDYLKEIGQLAGITDTMHTRRFRGKEPIDETFERWEKLSTHVGRHTFSSLAVSLGLSDELIKSVTGHKDQRSFATYVNMNGEQKKKALEGVWE</sequence>
<keyword evidence="3" id="KW-0233">DNA recombination</keyword>
<dbReference type="Pfam" id="PF00589">
    <property type="entry name" value="Phage_integrase"/>
    <property type="match status" value="1"/>
</dbReference>
<dbReference type="InterPro" id="IPR050090">
    <property type="entry name" value="Tyrosine_recombinase_XerCD"/>
</dbReference>
<dbReference type="Proteomes" id="UP001500298">
    <property type="component" value="Unassembled WGS sequence"/>
</dbReference>
<comment type="similarity">
    <text evidence="1">Belongs to the 'phage' integrase family.</text>
</comment>
<keyword evidence="7" id="KW-1185">Reference proteome</keyword>
<evidence type="ECO:0000256" key="1">
    <source>
        <dbReference type="ARBA" id="ARBA00008857"/>
    </source>
</evidence>
<dbReference type="PANTHER" id="PTHR30349">
    <property type="entry name" value="PHAGE INTEGRASE-RELATED"/>
    <property type="match status" value="1"/>
</dbReference>
<dbReference type="InterPro" id="IPR011010">
    <property type="entry name" value="DNA_brk_join_enz"/>
</dbReference>
<evidence type="ECO:0000313" key="7">
    <source>
        <dbReference type="Proteomes" id="UP001500298"/>
    </source>
</evidence>
<comment type="caution">
    <text evidence="6">The sequence shown here is derived from an EMBL/GenBank/DDBJ whole genome shotgun (WGS) entry which is preliminary data.</text>
</comment>
<evidence type="ECO:0000259" key="4">
    <source>
        <dbReference type="Pfam" id="PF00589"/>
    </source>
</evidence>
<name>A0ABP9DJZ2_9BACT</name>
<evidence type="ECO:0000313" key="6">
    <source>
        <dbReference type="EMBL" id="GAA4848898.1"/>
    </source>
</evidence>